<dbReference type="STRING" id="647113.Metok_0289"/>
<dbReference type="Gene3D" id="1.10.150.130">
    <property type="match status" value="1"/>
</dbReference>
<dbReference type="InterPro" id="IPR050090">
    <property type="entry name" value="Tyrosine_recombinase_XerCD"/>
</dbReference>
<protein>
    <submittedName>
        <fullName evidence="7">Integrase family protein</fullName>
    </submittedName>
</protein>
<evidence type="ECO:0000313" key="8">
    <source>
        <dbReference type="Proteomes" id="UP000009296"/>
    </source>
</evidence>
<evidence type="ECO:0000259" key="5">
    <source>
        <dbReference type="PROSITE" id="PS51898"/>
    </source>
</evidence>
<evidence type="ECO:0000313" key="7">
    <source>
        <dbReference type="EMBL" id="AEH06279.1"/>
    </source>
</evidence>
<keyword evidence="1" id="KW-0229">DNA integration</keyword>
<dbReference type="CDD" id="cd00397">
    <property type="entry name" value="DNA_BRE_C"/>
    <property type="match status" value="1"/>
</dbReference>
<reference evidence="7" key="1">
    <citation type="submission" date="2011-05" db="EMBL/GenBank/DDBJ databases">
        <title>Complete sequence of chromosome of Methanothermococcus okinawensis IH1.</title>
        <authorList>
            <consortium name="US DOE Joint Genome Institute"/>
            <person name="Lucas S."/>
            <person name="Han J."/>
            <person name="Lapidus A."/>
            <person name="Cheng J.-F."/>
            <person name="Goodwin L."/>
            <person name="Pitluck S."/>
            <person name="Peters L."/>
            <person name="Mikhailova N."/>
            <person name="Held B."/>
            <person name="Han C."/>
            <person name="Tapia R."/>
            <person name="Land M."/>
            <person name="Hauser L."/>
            <person name="Kyrpides N."/>
            <person name="Ivanova N."/>
            <person name="Pagani I."/>
            <person name="Sieprawska-Lupa M."/>
            <person name="Takai K."/>
            <person name="Miyazaki J."/>
            <person name="Whitman W."/>
            <person name="Woyke T."/>
        </authorList>
    </citation>
    <scope>NUCLEOTIDE SEQUENCE [LARGE SCALE GENOMIC DNA]</scope>
    <source>
        <strain evidence="7">IH1</strain>
    </source>
</reference>
<dbReference type="SUPFAM" id="SSF56349">
    <property type="entry name" value="DNA breaking-rejoining enzymes"/>
    <property type="match status" value="1"/>
</dbReference>
<dbReference type="GO" id="GO:0006310">
    <property type="term" value="P:DNA recombination"/>
    <property type="evidence" value="ECO:0007669"/>
    <property type="project" value="UniProtKB-KW"/>
</dbReference>
<organism evidence="7 8">
    <name type="scientific">Methanothermococcus okinawensis (strain DSM 14208 / JCM 11175 / IH1)</name>
    <dbReference type="NCBI Taxonomy" id="647113"/>
    <lineage>
        <taxon>Archaea</taxon>
        <taxon>Methanobacteriati</taxon>
        <taxon>Methanobacteriota</taxon>
        <taxon>Methanomada group</taxon>
        <taxon>Methanococci</taxon>
        <taxon>Methanococcales</taxon>
        <taxon>Methanococcaceae</taxon>
        <taxon>Methanothermococcus</taxon>
    </lineage>
</organism>
<dbReference type="PROSITE" id="PS51900">
    <property type="entry name" value="CB"/>
    <property type="match status" value="1"/>
</dbReference>
<dbReference type="EMBL" id="CP002792">
    <property type="protein sequence ID" value="AEH06279.1"/>
    <property type="molecule type" value="Genomic_DNA"/>
</dbReference>
<dbReference type="HOGENOM" id="CLU_027562_9_5_2"/>
<dbReference type="eggNOG" id="arCOG01241">
    <property type="taxonomic scope" value="Archaea"/>
</dbReference>
<accession>F8AKX8</accession>
<dbReference type="PROSITE" id="PS51898">
    <property type="entry name" value="TYR_RECOMBINASE"/>
    <property type="match status" value="1"/>
</dbReference>
<keyword evidence="2 4" id="KW-0238">DNA-binding</keyword>
<dbReference type="InterPro" id="IPR044068">
    <property type="entry name" value="CB"/>
</dbReference>
<feature type="domain" description="Tyr recombinase" evidence="5">
    <location>
        <begin position="133"/>
        <end position="323"/>
    </location>
</feature>
<dbReference type="GO" id="GO:0003677">
    <property type="term" value="F:DNA binding"/>
    <property type="evidence" value="ECO:0007669"/>
    <property type="project" value="UniProtKB-UniRule"/>
</dbReference>
<dbReference type="InterPro" id="IPR013762">
    <property type="entry name" value="Integrase-like_cat_sf"/>
</dbReference>
<gene>
    <name evidence="7" type="ordered locus">Metok_0289</name>
</gene>
<dbReference type="AlphaFoldDB" id="F8AKX8"/>
<dbReference type="InterPro" id="IPR010998">
    <property type="entry name" value="Integrase_recombinase_N"/>
</dbReference>
<dbReference type="Proteomes" id="UP000009296">
    <property type="component" value="Chromosome"/>
</dbReference>
<evidence type="ECO:0000256" key="1">
    <source>
        <dbReference type="ARBA" id="ARBA00022908"/>
    </source>
</evidence>
<proteinExistence type="predicted"/>
<dbReference type="Pfam" id="PF13495">
    <property type="entry name" value="Phage_int_SAM_4"/>
    <property type="match status" value="1"/>
</dbReference>
<keyword evidence="3" id="KW-0233">DNA recombination</keyword>
<dbReference type="GeneID" id="10772407"/>
<feature type="domain" description="Core-binding (CB)" evidence="6">
    <location>
        <begin position="24"/>
        <end position="110"/>
    </location>
</feature>
<evidence type="ECO:0000259" key="6">
    <source>
        <dbReference type="PROSITE" id="PS51900"/>
    </source>
</evidence>
<name>F8AKX8_METOI</name>
<evidence type="ECO:0000256" key="2">
    <source>
        <dbReference type="ARBA" id="ARBA00023125"/>
    </source>
</evidence>
<dbReference type="PANTHER" id="PTHR30349:SF41">
    <property type="entry name" value="INTEGRASE_RECOMBINASE PROTEIN MJ0367-RELATED"/>
    <property type="match status" value="1"/>
</dbReference>
<dbReference type="Pfam" id="PF00589">
    <property type="entry name" value="Phage_integrase"/>
    <property type="match status" value="1"/>
</dbReference>
<dbReference type="InterPro" id="IPR002104">
    <property type="entry name" value="Integrase_catalytic"/>
</dbReference>
<evidence type="ECO:0000256" key="3">
    <source>
        <dbReference type="ARBA" id="ARBA00023172"/>
    </source>
</evidence>
<dbReference type="RefSeq" id="WP_013866465.1">
    <property type="nucleotide sequence ID" value="NC_015636.1"/>
</dbReference>
<dbReference type="PANTHER" id="PTHR30349">
    <property type="entry name" value="PHAGE INTEGRASE-RELATED"/>
    <property type="match status" value="1"/>
</dbReference>
<dbReference type="InterPro" id="IPR004107">
    <property type="entry name" value="Integrase_SAM-like_N"/>
</dbReference>
<dbReference type="KEGG" id="mok:Metok_0289"/>
<dbReference type="GO" id="GO:0015074">
    <property type="term" value="P:DNA integration"/>
    <property type="evidence" value="ECO:0007669"/>
    <property type="project" value="UniProtKB-KW"/>
</dbReference>
<sequence>MGMKSIENLILVKPQRKENVRDDPRIKQWVERFREEREFDGIKPSTIRNDILRITIFLDFVYNRLNKEPDKLVNSDFVRFFNYLERERKLSRNTQDKYFQLLKVFYRLARLQNFRKFAEESSERKRFRRYEVKHYDAVDGGILNEILQKILSSNSRTNIRNSLIIRMLWDTGCRVSELLNIRYKDCDFEEGTFRIRNTKGKEERIVVCSNDTLEALRYYIQYNIDKSPDAPIFQTVDGKQINRNTITHVFSNVIKELKKEGKIPQNKRIVLHSLRHGRAVDLLNKGVPLDVVKEVLGHKSIDTTLFYSHSNDRANSMLKDIKKLL</sequence>
<keyword evidence="8" id="KW-1185">Reference proteome</keyword>
<evidence type="ECO:0000256" key="4">
    <source>
        <dbReference type="PROSITE-ProRule" id="PRU01248"/>
    </source>
</evidence>
<dbReference type="Gene3D" id="1.10.443.10">
    <property type="entry name" value="Intergrase catalytic core"/>
    <property type="match status" value="1"/>
</dbReference>
<dbReference type="InterPro" id="IPR011010">
    <property type="entry name" value="DNA_brk_join_enz"/>
</dbReference>